<comment type="caution">
    <text evidence="2">The sequence shown here is derived from an EMBL/GenBank/DDBJ whole genome shotgun (WGS) entry which is preliminary data.</text>
</comment>
<dbReference type="Gene3D" id="3.40.50.1580">
    <property type="entry name" value="Nucleoside phosphorylase domain"/>
    <property type="match status" value="1"/>
</dbReference>
<accession>A0A2T0PYR2</accession>
<dbReference type="SUPFAM" id="SSF53167">
    <property type="entry name" value="Purine and uridine phosphorylases"/>
    <property type="match status" value="1"/>
</dbReference>
<dbReference type="PANTHER" id="PTHR46832:SF1">
    <property type="entry name" value="5'-METHYLTHIOADENOSINE_S-ADENOSYLHOMOCYSTEINE NUCLEOSIDASE"/>
    <property type="match status" value="1"/>
</dbReference>
<dbReference type="GO" id="GO:0019284">
    <property type="term" value="P:L-methionine salvage from S-adenosylmethionine"/>
    <property type="evidence" value="ECO:0007669"/>
    <property type="project" value="TreeGrafter"/>
</dbReference>
<dbReference type="GO" id="GO:0008782">
    <property type="term" value="F:adenosylhomocysteine nucleosidase activity"/>
    <property type="evidence" value="ECO:0007669"/>
    <property type="project" value="TreeGrafter"/>
</dbReference>
<dbReference type="Pfam" id="PF01048">
    <property type="entry name" value="PNP_UDP_1"/>
    <property type="match status" value="1"/>
</dbReference>
<name>A0A2T0PYR2_9ACTN</name>
<dbReference type="GO" id="GO:0005829">
    <property type="term" value="C:cytosol"/>
    <property type="evidence" value="ECO:0007669"/>
    <property type="project" value="TreeGrafter"/>
</dbReference>
<dbReference type="InterPro" id="IPR035994">
    <property type="entry name" value="Nucleoside_phosphorylase_sf"/>
</dbReference>
<dbReference type="PANTHER" id="PTHR46832">
    <property type="entry name" value="5'-METHYLTHIOADENOSINE/S-ADENOSYLHOMOCYSTEINE NUCLEOSIDASE"/>
    <property type="match status" value="1"/>
</dbReference>
<dbReference type="InterPro" id="IPR000845">
    <property type="entry name" value="Nucleoside_phosphorylase_d"/>
</dbReference>
<dbReference type="GO" id="GO:0008930">
    <property type="term" value="F:methylthioadenosine nucleosidase activity"/>
    <property type="evidence" value="ECO:0007669"/>
    <property type="project" value="TreeGrafter"/>
</dbReference>
<evidence type="ECO:0000259" key="1">
    <source>
        <dbReference type="Pfam" id="PF01048"/>
    </source>
</evidence>
<dbReference type="Proteomes" id="UP000237846">
    <property type="component" value="Unassembled WGS sequence"/>
</dbReference>
<gene>
    <name evidence="2" type="ORF">CLV72_107122</name>
</gene>
<protein>
    <submittedName>
        <fullName evidence="2">Nucleoside phosphorylase</fullName>
    </submittedName>
</protein>
<organism evidence="2 3">
    <name type="scientific">Allonocardiopsis opalescens</name>
    <dbReference type="NCBI Taxonomy" id="1144618"/>
    <lineage>
        <taxon>Bacteria</taxon>
        <taxon>Bacillati</taxon>
        <taxon>Actinomycetota</taxon>
        <taxon>Actinomycetes</taxon>
        <taxon>Streptosporangiales</taxon>
        <taxon>Allonocardiopsis</taxon>
    </lineage>
</organism>
<dbReference type="GO" id="GO:0009116">
    <property type="term" value="P:nucleoside metabolic process"/>
    <property type="evidence" value="ECO:0007669"/>
    <property type="project" value="InterPro"/>
</dbReference>
<feature type="domain" description="Nucleoside phosphorylase" evidence="1">
    <location>
        <begin position="11"/>
        <end position="248"/>
    </location>
</feature>
<dbReference type="AlphaFoldDB" id="A0A2T0PYR2"/>
<evidence type="ECO:0000313" key="2">
    <source>
        <dbReference type="EMBL" id="PRX96599.1"/>
    </source>
</evidence>
<dbReference type="OrthoDB" id="44283at2"/>
<sequence>MTLSAEQAGTVVLLTPLELEYRAMRAFVTELEEYPHSRGTLFEVGRISGVPWRVALAATGEGNRPAAVLAERAIDTFDPVAVLVVGIAGGLKSDIRLGDVVVSSWVYAYGGGKEDQAGFHASPRAWPSAHRLTEAARAVSRNDDWAASQAGSAAPAVHFKPIAAGEIVLNSRVTPLAQQLNTFYRDAVAIEMESAGVADAAHLNDDLPLLTIRGISDLADGEKHLSDEAGLQPIAASHAAAFAAALLRKLAGVLPVKVRPETPRMVQEIVGAPGNTLNVVQHGNLYVNERPAAQPSSDTAAPVAENGTVWRPLAEALTTTWCSQFTSRRGRASASLELHLVPADQTARLEVRRLAALNGELAALGRTQKLFDSMEALSTDDLAVVTSESGSGLAVTRGGQRSAWQPLPKDGLGAVLDPADLAERLEFLLNVLLQINVFSPVEVGCAVGITEPLLVAEGRVSDLPRHTARVRPSTAPVRVAADDVVPLTCITADAGGIAEELCARLMQEFRMELR</sequence>
<evidence type="ECO:0000313" key="3">
    <source>
        <dbReference type="Proteomes" id="UP000237846"/>
    </source>
</evidence>
<dbReference type="RefSeq" id="WP_106249921.1">
    <property type="nucleotide sequence ID" value="NZ_PVZC01000007.1"/>
</dbReference>
<keyword evidence="3" id="KW-1185">Reference proteome</keyword>
<proteinExistence type="predicted"/>
<dbReference type="EMBL" id="PVZC01000007">
    <property type="protein sequence ID" value="PRX96599.1"/>
    <property type="molecule type" value="Genomic_DNA"/>
</dbReference>
<reference evidence="2 3" key="1">
    <citation type="submission" date="2018-03" db="EMBL/GenBank/DDBJ databases">
        <title>Genomic Encyclopedia of Archaeal and Bacterial Type Strains, Phase II (KMG-II): from individual species to whole genera.</title>
        <authorList>
            <person name="Goeker M."/>
        </authorList>
    </citation>
    <scope>NUCLEOTIDE SEQUENCE [LARGE SCALE GENOMIC DNA]</scope>
    <source>
        <strain evidence="2 3">DSM 45601</strain>
    </source>
</reference>
<dbReference type="CDD" id="cd09008">
    <property type="entry name" value="MTAN"/>
    <property type="match status" value="1"/>
</dbReference>